<evidence type="ECO:0000313" key="3">
    <source>
        <dbReference type="Proteomes" id="UP000324143"/>
    </source>
</evidence>
<keyword evidence="3" id="KW-1185">Reference proteome</keyword>
<keyword evidence="1" id="KW-1133">Transmembrane helix</keyword>
<dbReference type="EMBL" id="VSIX01000165">
    <property type="protein sequence ID" value="TYB30253.1"/>
    <property type="molecule type" value="Genomic_DNA"/>
</dbReference>
<evidence type="ECO:0000313" key="2">
    <source>
        <dbReference type="EMBL" id="TYB30253.1"/>
    </source>
</evidence>
<comment type="caution">
    <text evidence="2">The sequence shown here is derived from an EMBL/GenBank/DDBJ whole genome shotgun (WGS) entry which is preliminary data.</text>
</comment>
<sequence>MVKKFAKFVLTNISGTIIDTVALWLMKSYIFSSYFGVYIISPIIGFEIAML</sequence>
<organism evidence="2 3">
    <name type="scientific">Candidatus Mcinerneyibacterium aminivorans</name>
    <dbReference type="NCBI Taxonomy" id="2703815"/>
    <lineage>
        <taxon>Bacteria</taxon>
        <taxon>Candidatus Macinerneyibacteriota</taxon>
        <taxon>Candidatus Mcinerneyibacteria</taxon>
        <taxon>Candidatus Mcinerneyibacteriales</taxon>
        <taxon>Candidatus Mcinerneyibacteriaceae</taxon>
        <taxon>Candidatus Mcinerneyibacterium</taxon>
    </lineage>
</organism>
<keyword evidence="1" id="KW-0812">Transmembrane</keyword>
<accession>A0A5D0MF96</accession>
<gene>
    <name evidence="2" type="ORF">FXF47_10170</name>
</gene>
<reference evidence="2" key="1">
    <citation type="submission" date="2019-08" db="EMBL/GenBank/DDBJ databases">
        <title>Genomic characterization of a novel candidate phylum (ARYD3) from a high temperature, high salinity tertiary oil reservoir in north central Oklahoma, USA.</title>
        <authorList>
            <person name="Youssef N.H."/>
            <person name="Yadav A."/>
            <person name="Elshahed M.S."/>
        </authorList>
    </citation>
    <scope>NUCLEOTIDE SEQUENCE [LARGE SCALE GENOMIC DNA]</scope>
    <source>
        <strain evidence="2">ARYD3</strain>
    </source>
</reference>
<protein>
    <submittedName>
        <fullName evidence="2">GtrA family protein</fullName>
    </submittedName>
</protein>
<feature type="transmembrane region" description="Helical" evidence="1">
    <location>
        <begin position="31"/>
        <end position="50"/>
    </location>
</feature>
<evidence type="ECO:0000256" key="1">
    <source>
        <dbReference type="SAM" id="Phobius"/>
    </source>
</evidence>
<proteinExistence type="predicted"/>
<keyword evidence="1" id="KW-0472">Membrane</keyword>
<feature type="non-terminal residue" evidence="2">
    <location>
        <position position="51"/>
    </location>
</feature>
<dbReference type="AlphaFoldDB" id="A0A5D0MF96"/>
<name>A0A5D0MF96_9BACT</name>
<dbReference type="Proteomes" id="UP000324143">
    <property type="component" value="Unassembled WGS sequence"/>
</dbReference>